<keyword evidence="2" id="KW-1185">Reference proteome</keyword>
<evidence type="ECO:0000313" key="2">
    <source>
        <dbReference type="Proteomes" id="UP001239213"/>
    </source>
</evidence>
<dbReference type="EMBL" id="MPDP01000146">
    <property type="protein sequence ID" value="KAK1476180.1"/>
    <property type="molecule type" value="Genomic_DNA"/>
</dbReference>
<name>A0AAI9V842_9PEZI</name>
<dbReference type="Proteomes" id="UP001239213">
    <property type="component" value="Unassembled WGS sequence"/>
</dbReference>
<accession>A0AAI9V842</accession>
<organism evidence="1 2">
    <name type="scientific">Colletotrichum cuscutae</name>
    <dbReference type="NCBI Taxonomy" id="1209917"/>
    <lineage>
        <taxon>Eukaryota</taxon>
        <taxon>Fungi</taxon>
        <taxon>Dikarya</taxon>
        <taxon>Ascomycota</taxon>
        <taxon>Pezizomycotina</taxon>
        <taxon>Sordariomycetes</taxon>
        <taxon>Hypocreomycetidae</taxon>
        <taxon>Glomerellales</taxon>
        <taxon>Glomerellaceae</taxon>
        <taxon>Colletotrichum</taxon>
        <taxon>Colletotrichum acutatum species complex</taxon>
    </lineage>
</organism>
<gene>
    <name evidence="1" type="ORF">CCUS01_05285</name>
</gene>
<proteinExistence type="predicted"/>
<dbReference type="AlphaFoldDB" id="A0AAI9V842"/>
<evidence type="ECO:0000313" key="1">
    <source>
        <dbReference type="EMBL" id="KAK1476180.1"/>
    </source>
</evidence>
<protein>
    <submittedName>
        <fullName evidence="1">Uncharacterized protein</fullName>
    </submittedName>
</protein>
<comment type="caution">
    <text evidence="1">The sequence shown here is derived from an EMBL/GenBank/DDBJ whole genome shotgun (WGS) entry which is preliminary data.</text>
</comment>
<reference evidence="1" key="1">
    <citation type="submission" date="2016-11" db="EMBL/GenBank/DDBJ databases">
        <title>The genome sequence of Colletotrichum cuscutae.</title>
        <authorList>
            <person name="Baroncelli R."/>
        </authorList>
    </citation>
    <scope>NUCLEOTIDE SEQUENCE</scope>
    <source>
        <strain evidence="1">IMI 304802</strain>
    </source>
</reference>
<sequence>MRTARPHFYIHSPPPPRLRNSLFRRSRPTKLNIAFITKPNTQPPVSGDREPGLANSQPQSISCPFLPVHETFSFRIPRDVRLEHLRHLYILLYGPLSVTPSISGWGTYCGGITINNLDELNPENLESLTVSRVEDCLDELIRTSLPELCRELMAGRFKNLDDDEILHYAIDEDTRSNTARSFLKLFRWKILKEVRGRWFEGELSRVADTQIVQPRAAPYLVIGDRWSS</sequence>